<feature type="compositionally biased region" description="Polar residues" evidence="2">
    <location>
        <begin position="423"/>
        <end position="436"/>
    </location>
</feature>
<feature type="compositionally biased region" description="Basic and acidic residues" evidence="2">
    <location>
        <begin position="451"/>
        <end position="461"/>
    </location>
</feature>
<dbReference type="GO" id="GO:0003676">
    <property type="term" value="F:nucleic acid binding"/>
    <property type="evidence" value="ECO:0007669"/>
    <property type="project" value="InterPro"/>
</dbReference>
<feature type="compositionally biased region" description="Basic and acidic residues" evidence="2">
    <location>
        <begin position="386"/>
        <end position="413"/>
    </location>
</feature>
<dbReference type="InterPro" id="IPR001878">
    <property type="entry name" value="Znf_CCHC"/>
</dbReference>
<gene>
    <name evidence="4" type="ORF">QN277_019685</name>
</gene>
<dbReference type="InterPro" id="IPR025558">
    <property type="entry name" value="DUF4283"/>
</dbReference>
<evidence type="ECO:0000256" key="1">
    <source>
        <dbReference type="PROSITE-ProRule" id="PRU00047"/>
    </source>
</evidence>
<keyword evidence="1" id="KW-0862">Zinc</keyword>
<accession>A0AAE1KDQ8</accession>
<dbReference type="PROSITE" id="PS50158">
    <property type="entry name" value="ZF_CCHC"/>
    <property type="match status" value="1"/>
</dbReference>
<evidence type="ECO:0000256" key="2">
    <source>
        <dbReference type="SAM" id="MobiDB-lite"/>
    </source>
</evidence>
<feature type="region of interest" description="Disordered" evidence="2">
    <location>
        <begin position="386"/>
        <end position="470"/>
    </location>
</feature>
<organism evidence="4 5">
    <name type="scientific">Acacia crassicarpa</name>
    <name type="common">northern wattle</name>
    <dbReference type="NCBI Taxonomy" id="499986"/>
    <lineage>
        <taxon>Eukaryota</taxon>
        <taxon>Viridiplantae</taxon>
        <taxon>Streptophyta</taxon>
        <taxon>Embryophyta</taxon>
        <taxon>Tracheophyta</taxon>
        <taxon>Spermatophyta</taxon>
        <taxon>Magnoliopsida</taxon>
        <taxon>eudicotyledons</taxon>
        <taxon>Gunneridae</taxon>
        <taxon>Pentapetalae</taxon>
        <taxon>rosids</taxon>
        <taxon>fabids</taxon>
        <taxon>Fabales</taxon>
        <taxon>Fabaceae</taxon>
        <taxon>Caesalpinioideae</taxon>
        <taxon>mimosoid clade</taxon>
        <taxon>Acacieae</taxon>
        <taxon>Acacia</taxon>
    </lineage>
</organism>
<dbReference type="GO" id="GO:0008270">
    <property type="term" value="F:zinc ion binding"/>
    <property type="evidence" value="ECO:0007669"/>
    <property type="project" value="UniProtKB-KW"/>
</dbReference>
<feature type="region of interest" description="Disordered" evidence="2">
    <location>
        <begin position="225"/>
        <end position="253"/>
    </location>
</feature>
<keyword evidence="5" id="KW-1185">Reference proteome</keyword>
<dbReference type="InterPro" id="IPR040256">
    <property type="entry name" value="At4g02000-like"/>
</dbReference>
<evidence type="ECO:0000313" key="5">
    <source>
        <dbReference type="Proteomes" id="UP001293593"/>
    </source>
</evidence>
<dbReference type="AlphaFoldDB" id="A0AAE1KDQ8"/>
<evidence type="ECO:0000313" key="4">
    <source>
        <dbReference type="EMBL" id="KAK4270920.1"/>
    </source>
</evidence>
<keyword evidence="1" id="KW-0479">Metal-binding</keyword>
<comment type="caution">
    <text evidence="4">The sequence shown here is derived from an EMBL/GenBank/DDBJ whole genome shotgun (WGS) entry which is preliminary data.</text>
</comment>
<dbReference type="EMBL" id="JAWXYG010000005">
    <property type="protein sequence ID" value="KAK4270920.1"/>
    <property type="molecule type" value="Genomic_DNA"/>
</dbReference>
<dbReference type="PANTHER" id="PTHR31286">
    <property type="entry name" value="GLYCINE-RICH CELL WALL STRUCTURAL PROTEIN 1.8-LIKE"/>
    <property type="match status" value="1"/>
</dbReference>
<protein>
    <recommendedName>
        <fullName evidence="3">CCHC-type domain-containing protein</fullName>
    </recommendedName>
</protein>
<dbReference type="Pfam" id="PF14111">
    <property type="entry name" value="DUF4283"/>
    <property type="match status" value="1"/>
</dbReference>
<sequence>MDDKDDGVEQDEEAVDVWRRTGQLPKLQVSAEEYEAWCKPYKNSLIVKLLGKSVNVGFMRLRLERMWARNGLLRVTPLNNGYFLVSFSSTEDREFALHEGPWMIADHYVLVQHWRPNFNPWKADSQKRVAVWVRVPDLPHELYNVESIRRIGNMIGRTLKIDRTTAFSKKGGFARLCVEVDLQKPLLSGFSHFGEERRFAYEGLHMVCFTCGRYGHRMTQCAVGNPEEDPVKRPPVAPTGATPSQTEGTVTEEVKMTTEGPEKVAVGGSDGIHQRVNYGPLMLVEREFRKNKIKGNQKVTKTDVGLKKAGNESGGSYGLQQSGDTGIKEKNQALNKEKNQALMKSSVVVDTDRRFGDEVKNMAGNQEWTLVGSKRKAGVKIKSRGKENKFGDHNKVNEKGKGVKLGPKKEEPRFGPCPMHSQIGPSTGLTSGENSGIQGGTLEVPSAIMSGDKEKCSHKTDVSPTGLEGA</sequence>
<feature type="domain" description="CCHC-type" evidence="3">
    <location>
        <begin position="208"/>
        <end position="221"/>
    </location>
</feature>
<dbReference type="PANTHER" id="PTHR31286:SF99">
    <property type="entry name" value="DUF4283 DOMAIN-CONTAINING PROTEIN"/>
    <property type="match status" value="1"/>
</dbReference>
<reference evidence="4" key="1">
    <citation type="submission" date="2023-10" db="EMBL/GenBank/DDBJ databases">
        <title>Chromosome-level genome of the transformable northern wattle, Acacia crassicarpa.</title>
        <authorList>
            <person name="Massaro I."/>
            <person name="Sinha N.R."/>
            <person name="Poethig S."/>
            <person name="Leichty A.R."/>
        </authorList>
    </citation>
    <scope>NUCLEOTIDE SEQUENCE</scope>
    <source>
        <strain evidence="4">Acra3RX</strain>
        <tissue evidence="4">Leaf</tissue>
    </source>
</reference>
<proteinExistence type="predicted"/>
<evidence type="ECO:0000259" key="3">
    <source>
        <dbReference type="PROSITE" id="PS50158"/>
    </source>
</evidence>
<feature type="region of interest" description="Disordered" evidence="2">
    <location>
        <begin position="306"/>
        <end position="325"/>
    </location>
</feature>
<name>A0AAE1KDQ8_9FABA</name>
<dbReference type="Proteomes" id="UP001293593">
    <property type="component" value="Unassembled WGS sequence"/>
</dbReference>
<keyword evidence="1" id="KW-0863">Zinc-finger</keyword>